<name>A0ABD0K4I8_9CAEN</name>
<comment type="caution">
    <text evidence="1">The sequence shown here is derived from an EMBL/GenBank/DDBJ whole genome shotgun (WGS) entry which is preliminary data.</text>
</comment>
<dbReference type="EMBL" id="JACVVK020000255">
    <property type="protein sequence ID" value="KAK7481883.1"/>
    <property type="molecule type" value="Genomic_DNA"/>
</dbReference>
<gene>
    <name evidence="1" type="ORF">BaRGS_00026909</name>
</gene>
<evidence type="ECO:0000313" key="2">
    <source>
        <dbReference type="Proteomes" id="UP001519460"/>
    </source>
</evidence>
<sequence length="96" mass="10725">MVCITCKQTRHRVACLKKSHFAKWKRKSNLTDWGARRAAASNVGLLPFVRMPDSRTKMILYGAGLMFLRVLNKSVLSAPKACETLRICSLQNSDGA</sequence>
<organism evidence="1 2">
    <name type="scientific">Batillaria attramentaria</name>
    <dbReference type="NCBI Taxonomy" id="370345"/>
    <lineage>
        <taxon>Eukaryota</taxon>
        <taxon>Metazoa</taxon>
        <taxon>Spiralia</taxon>
        <taxon>Lophotrochozoa</taxon>
        <taxon>Mollusca</taxon>
        <taxon>Gastropoda</taxon>
        <taxon>Caenogastropoda</taxon>
        <taxon>Sorbeoconcha</taxon>
        <taxon>Cerithioidea</taxon>
        <taxon>Batillariidae</taxon>
        <taxon>Batillaria</taxon>
    </lineage>
</organism>
<accession>A0ABD0K4I8</accession>
<protein>
    <submittedName>
        <fullName evidence="1">Uncharacterized protein</fullName>
    </submittedName>
</protein>
<reference evidence="1 2" key="1">
    <citation type="journal article" date="2023" name="Sci. Data">
        <title>Genome assembly of the Korean intertidal mud-creeper Batillaria attramentaria.</title>
        <authorList>
            <person name="Patra A.K."/>
            <person name="Ho P.T."/>
            <person name="Jun S."/>
            <person name="Lee S.J."/>
            <person name="Kim Y."/>
            <person name="Won Y.J."/>
        </authorList>
    </citation>
    <scope>NUCLEOTIDE SEQUENCE [LARGE SCALE GENOMIC DNA]</scope>
    <source>
        <strain evidence="1">Wonlab-2016</strain>
    </source>
</reference>
<dbReference type="AlphaFoldDB" id="A0ABD0K4I8"/>
<keyword evidence="2" id="KW-1185">Reference proteome</keyword>
<dbReference type="Proteomes" id="UP001519460">
    <property type="component" value="Unassembled WGS sequence"/>
</dbReference>
<proteinExistence type="predicted"/>
<evidence type="ECO:0000313" key="1">
    <source>
        <dbReference type="EMBL" id="KAK7481883.1"/>
    </source>
</evidence>